<name>A0A239JZ24_9NOCA</name>
<dbReference type="Gene3D" id="1.10.10.2840">
    <property type="entry name" value="PucR C-terminal helix-turn-helix domain"/>
    <property type="match status" value="1"/>
</dbReference>
<evidence type="ECO:0000256" key="1">
    <source>
        <dbReference type="ARBA" id="ARBA00006754"/>
    </source>
</evidence>
<keyword evidence="2" id="KW-0175">Coiled coil</keyword>
<proteinExistence type="inferred from homology"/>
<dbReference type="PANTHER" id="PTHR33744:SF7">
    <property type="entry name" value="PUCR FAMILY TRANSCRIPTIONAL REGULATOR"/>
    <property type="match status" value="1"/>
</dbReference>
<reference evidence="6" key="1">
    <citation type="submission" date="2017-06" db="EMBL/GenBank/DDBJ databases">
        <authorList>
            <person name="Varghese N."/>
            <person name="Submissions S."/>
        </authorList>
    </citation>
    <scope>NUCLEOTIDE SEQUENCE [LARGE SCALE GENOMIC DNA]</scope>
    <source>
        <strain evidence="6">JCM 23211</strain>
    </source>
</reference>
<organism evidence="5 6">
    <name type="scientific">Rhodococcoides kyotonense</name>
    <dbReference type="NCBI Taxonomy" id="398843"/>
    <lineage>
        <taxon>Bacteria</taxon>
        <taxon>Bacillati</taxon>
        <taxon>Actinomycetota</taxon>
        <taxon>Actinomycetes</taxon>
        <taxon>Mycobacteriales</taxon>
        <taxon>Nocardiaceae</taxon>
        <taxon>Rhodococcoides</taxon>
    </lineage>
</organism>
<dbReference type="Pfam" id="PF17853">
    <property type="entry name" value="GGDEF_2"/>
    <property type="match status" value="1"/>
</dbReference>
<feature type="domain" description="CdaR GGDEF-like" evidence="4">
    <location>
        <begin position="203"/>
        <end position="326"/>
    </location>
</feature>
<comment type="similarity">
    <text evidence="1">Belongs to the CdaR family.</text>
</comment>
<accession>A0A239JZ24</accession>
<dbReference type="Pfam" id="PF13556">
    <property type="entry name" value="HTH_30"/>
    <property type="match status" value="1"/>
</dbReference>
<feature type="coiled-coil region" evidence="2">
    <location>
        <begin position="13"/>
        <end position="47"/>
    </location>
</feature>
<gene>
    <name evidence="5" type="ORF">SAMN05421642_109168</name>
</gene>
<dbReference type="InterPro" id="IPR041522">
    <property type="entry name" value="CdaR_GGDEF"/>
</dbReference>
<dbReference type="Proteomes" id="UP000198327">
    <property type="component" value="Unassembled WGS sequence"/>
</dbReference>
<evidence type="ECO:0000259" key="3">
    <source>
        <dbReference type="Pfam" id="PF13556"/>
    </source>
</evidence>
<dbReference type="AlphaFoldDB" id="A0A239JZ24"/>
<dbReference type="InterPro" id="IPR051448">
    <property type="entry name" value="CdaR-like_regulators"/>
</dbReference>
<protein>
    <submittedName>
        <fullName evidence="5">PucR C-terminal helix-turn-helix domain-containing protein</fullName>
    </submittedName>
</protein>
<evidence type="ECO:0000313" key="5">
    <source>
        <dbReference type="EMBL" id="SNT11267.1"/>
    </source>
</evidence>
<evidence type="ECO:0000259" key="4">
    <source>
        <dbReference type="Pfam" id="PF17853"/>
    </source>
</evidence>
<dbReference type="EMBL" id="FZOW01000009">
    <property type="protein sequence ID" value="SNT11267.1"/>
    <property type="molecule type" value="Genomic_DNA"/>
</dbReference>
<sequence>MTNEPGTEDERAVGHLRALLARADARVQELEQDLARSERLRRDADARTAVDRRLVDCARDGGGLAALVRTCSHLTGKPVTLFDHDGRRTMSAHVTSTTVPTPPLADILDSLESRPHQNDRVHVANAALGGSLSRRKMIASVHAGGERFGWLVLDEHPAAFGAVDEFVVARSAQLLAHEYGVQKRIARVAWNARSSLTRQLIRGTNESADLASSAEYLGVDIDADRVVVYVQDADRVRTSAVLDQALAARLERALEVEVLATRGSDGVMLLVEAPRHSGALTSVARVKSAAAQASSTIPSFASAIIGVSSVCTPATLARGYREAREVVLCIDRFAQLTDHRVMAVDDLGPARLFLANSSTTAVTHYVDDVLGPLLTGTPGTADLLVTLQHYFDASRSVRTSAARLGLHENTVRLRLARVHGVTGLDVASDANDQLSVQTALLLLRLQGHPALPTFGNDGVDGEPGRKFA</sequence>
<dbReference type="InterPro" id="IPR042070">
    <property type="entry name" value="PucR_C-HTH_sf"/>
</dbReference>
<feature type="domain" description="PucR C-terminal helix-turn-helix" evidence="3">
    <location>
        <begin position="383"/>
        <end position="441"/>
    </location>
</feature>
<dbReference type="InterPro" id="IPR025736">
    <property type="entry name" value="PucR_C-HTH_dom"/>
</dbReference>
<dbReference type="RefSeq" id="WP_176444332.1">
    <property type="nucleotide sequence ID" value="NZ_FZOW01000009.1"/>
</dbReference>
<evidence type="ECO:0000256" key="2">
    <source>
        <dbReference type="SAM" id="Coils"/>
    </source>
</evidence>
<evidence type="ECO:0000313" key="6">
    <source>
        <dbReference type="Proteomes" id="UP000198327"/>
    </source>
</evidence>
<keyword evidence="6" id="KW-1185">Reference proteome</keyword>
<dbReference type="PANTHER" id="PTHR33744">
    <property type="entry name" value="CARBOHYDRATE DIACID REGULATOR"/>
    <property type="match status" value="1"/>
</dbReference>